<evidence type="ECO:0000256" key="14">
    <source>
        <dbReference type="RuleBase" id="RU369077"/>
    </source>
</evidence>
<comment type="subunit">
    <text evidence="14">Component of the uniplex complex. Interacts (via the transmembrane region) with MCU (via the first transmembrane region); the interaction is direct.</text>
</comment>
<evidence type="ECO:0000313" key="15">
    <source>
        <dbReference type="EMBL" id="CRL07520.1"/>
    </source>
</evidence>
<evidence type="ECO:0000256" key="3">
    <source>
        <dbReference type="ARBA" id="ARBA00022180"/>
    </source>
</evidence>
<dbReference type="Proteomes" id="UP000183832">
    <property type="component" value="Unassembled WGS sequence"/>
</dbReference>
<organism evidence="15 16">
    <name type="scientific">Clunio marinus</name>
    <dbReference type="NCBI Taxonomy" id="568069"/>
    <lineage>
        <taxon>Eukaryota</taxon>
        <taxon>Metazoa</taxon>
        <taxon>Ecdysozoa</taxon>
        <taxon>Arthropoda</taxon>
        <taxon>Hexapoda</taxon>
        <taxon>Insecta</taxon>
        <taxon>Pterygota</taxon>
        <taxon>Neoptera</taxon>
        <taxon>Endopterygota</taxon>
        <taxon>Diptera</taxon>
        <taxon>Nematocera</taxon>
        <taxon>Chironomoidea</taxon>
        <taxon>Chironomidae</taxon>
        <taxon>Clunio</taxon>
    </lineage>
</organism>
<evidence type="ECO:0000256" key="4">
    <source>
        <dbReference type="ARBA" id="ARBA00022448"/>
    </source>
</evidence>
<comment type="similarity">
    <text evidence="2 14">Belongs to the SMDT1/EMRE family.</text>
</comment>
<dbReference type="EMBL" id="CVRI01000072">
    <property type="protein sequence ID" value="CRL07520.1"/>
    <property type="molecule type" value="Genomic_DNA"/>
</dbReference>
<evidence type="ECO:0000256" key="2">
    <source>
        <dbReference type="ARBA" id="ARBA00008958"/>
    </source>
</evidence>
<keyword evidence="13 14" id="KW-0472">Membrane</keyword>
<keyword evidence="5 14" id="KW-0109">Calcium transport</keyword>
<keyword evidence="9 14" id="KW-0809">Transit peptide</keyword>
<dbReference type="GO" id="GO:0051560">
    <property type="term" value="P:mitochondrial calcium ion homeostasis"/>
    <property type="evidence" value="ECO:0007669"/>
    <property type="project" value="UniProtKB-UniRule"/>
</dbReference>
<evidence type="ECO:0000256" key="13">
    <source>
        <dbReference type="ARBA" id="ARBA00023136"/>
    </source>
</evidence>
<dbReference type="OrthoDB" id="10039145at2759"/>
<dbReference type="AlphaFoldDB" id="A0A1J1J541"/>
<keyword evidence="6 14" id="KW-0812">Transmembrane</keyword>
<evidence type="ECO:0000256" key="11">
    <source>
        <dbReference type="ARBA" id="ARBA00023065"/>
    </source>
</evidence>
<accession>A0A1J1J541</accession>
<keyword evidence="16" id="KW-1185">Reference proteome</keyword>
<dbReference type="InterPro" id="IPR018782">
    <property type="entry name" value="MCU_reg"/>
</dbReference>
<evidence type="ECO:0000256" key="9">
    <source>
        <dbReference type="ARBA" id="ARBA00022946"/>
    </source>
</evidence>
<evidence type="ECO:0000313" key="16">
    <source>
        <dbReference type="Proteomes" id="UP000183832"/>
    </source>
</evidence>
<gene>
    <name evidence="15" type="primary">putative Protein EMRE homolog</name>
    <name evidence="15" type="ORF">CLUMA_CG020485</name>
</gene>
<keyword evidence="7 14" id="KW-0999">Mitochondrion inner membrane</keyword>
<evidence type="ECO:0000256" key="10">
    <source>
        <dbReference type="ARBA" id="ARBA00022989"/>
    </source>
</evidence>
<name>A0A1J1J541_9DIPT</name>
<keyword evidence="4 14" id="KW-0813">Transport</keyword>
<protein>
    <recommendedName>
        <fullName evidence="3 14">Essential MCU regulator, mitochondrial</fullName>
    </recommendedName>
    <alternativeName>
        <fullName evidence="14">Single-pass membrane protein with aspartate-rich tail 1, mitochondrial</fullName>
    </alternativeName>
</protein>
<dbReference type="GO" id="GO:0036444">
    <property type="term" value="P:calcium import into the mitochondrion"/>
    <property type="evidence" value="ECO:0007669"/>
    <property type="project" value="UniProtKB-UniRule"/>
</dbReference>
<keyword evidence="12 14" id="KW-0496">Mitochondrion</keyword>
<feature type="transmembrane region" description="Helical" evidence="14">
    <location>
        <begin position="20"/>
        <end position="43"/>
    </location>
</feature>
<dbReference type="Pfam" id="PF10161">
    <property type="entry name" value="DDDD"/>
    <property type="match status" value="1"/>
</dbReference>
<dbReference type="PANTHER" id="PTHR33904:SF1">
    <property type="entry name" value="ESSENTIAL MCU REGULATOR, MITOCHONDRIAL"/>
    <property type="match status" value="1"/>
</dbReference>
<proteinExistence type="inferred from homology"/>
<evidence type="ECO:0000256" key="8">
    <source>
        <dbReference type="ARBA" id="ARBA00022837"/>
    </source>
</evidence>
<sequence length="66" mass="7188">MIPNLIRLCRSQALLQPMPVVSTFGGFGVFCVVMPGLLIGAFISKNIAAFLEENDLFIPSDDDDDD</sequence>
<evidence type="ECO:0000256" key="6">
    <source>
        <dbReference type="ARBA" id="ARBA00022692"/>
    </source>
</evidence>
<keyword evidence="11 14" id="KW-0406">Ion transport</keyword>
<comment type="subcellular location">
    <subcellularLocation>
        <location evidence="1 14">Mitochondrion inner membrane</location>
        <topology evidence="1 14">Single-pass membrane protein</topology>
    </subcellularLocation>
</comment>
<dbReference type="PANTHER" id="PTHR33904">
    <property type="entry name" value="ESSENTIAL MCU REGULATOR, MITOCHONDRIAL"/>
    <property type="match status" value="1"/>
</dbReference>
<keyword evidence="8 14" id="KW-0106">Calcium</keyword>
<reference evidence="15 16" key="1">
    <citation type="submission" date="2015-04" db="EMBL/GenBank/DDBJ databases">
        <authorList>
            <person name="Syromyatnikov M.Y."/>
            <person name="Popov V.N."/>
        </authorList>
    </citation>
    <scope>NUCLEOTIDE SEQUENCE [LARGE SCALE GENOMIC DNA]</scope>
</reference>
<evidence type="ECO:0000256" key="7">
    <source>
        <dbReference type="ARBA" id="ARBA00022792"/>
    </source>
</evidence>
<evidence type="ECO:0000256" key="5">
    <source>
        <dbReference type="ARBA" id="ARBA00022568"/>
    </source>
</evidence>
<evidence type="ECO:0000256" key="1">
    <source>
        <dbReference type="ARBA" id="ARBA00004434"/>
    </source>
</evidence>
<keyword evidence="10 14" id="KW-1133">Transmembrane helix</keyword>
<evidence type="ECO:0000256" key="12">
    <source>
        <dbReference type="ARBA" id="ARBA00023128"/>
    </source>
</evidence>
<dbReference type="STRING" id="568069.A0A1J1J541"/>
<dbReference type="GO" id="GO:1990246">
    <property type="term" value="C:uniplex complex"/>
    <property type="evidence" value="ECO:0007669"/>
    <property type="project" value="UniProtKB-UniRule"/>
</dbReference>
<comment type="function">
    <text evidence="14">Essential regulatory subunit of the mitochondrial calcium uniporter complex (uniplex), a complex that mediates calcium uptake into mitochondria.</text>
</comment>